<dbReference type="EMBL" id="LR828254">
    <property type="protein sequence ID" value="CAD0363032.1"/>
    <property type="molecule type" value="Genomic_DNA"/>
</dbReference>
<organism evidence="1">
    <name type="scientific">Xanthomonas hortorum pv. gardneri</name>
    <dbReference type="NCBI Taxonomy" id="2754056"/>
    <lineage>
        <taxon>Bacteria</taxon>
        <taxon>Pseudomonadati</taxon>
        <taxon>Pseudomonadota</taxon>
        <taxon>Gammaproteobacteria</taxon>
        <taxon>Lysobacterales</taxon>
        <taxon>Lysobacteraceae</taxon>
        <taxon>Xanthomonas</taxon>
    </lineage>
</organism>
<dbReference type="RefSeq" id="WP_046936225.1">
    <property type="nucleotide sequence ID" value="NZ_CP018729.1"/>
</dbReference>
<keyword evidence="1" id="KW-0614">Plasmid</keyword>
<evidence type="ECO:0000313" key="1">
    <source>
        <dbReference type="EMBL" id="CAD0363032.1"/>
    </source>
</evidence>
<accession>A0A6V7FH96</accession>
<name>A0A6V7FH96_9XANT</name>
<gene>
    <name evidence="1" type="ORF">CFBP8129_46720</name>
</gene>
<proteinExistence type="predicted"/>
<dbReference type="EMBL" id="LR828254">
    <property type="protein sequence ID" value="CAD0363029.1"/>
    <property type="molecule type" value="Genomic_DNA"/>
</dbReference>
<protein>
    <submittedName>
        <fullName evidence="1">Uncharacterized protein</fullName>
    </submittedName>
</protein>
<dbReference type="AlphaFoldDB" id="A0A6V7FH96"/>
<reference evidence="1" key="1">
    <citation type="submission" date="2020-07" db="EMBL/GenBank/DDBJ databases">
        <authorList>
            <person name="Pothier F. J."/>
        </authorList>
    </citation>
    <scope>NUCLEOTIDE SEQUENCE [LARGE SCALE GENOMIC DNA]</scope>
    <source>
        <plasmid evidence="1">CFBP8129_p211</plasmid>
    </source>
</reference>
<geneLocation type="plasmid" evidence="1">
    <name>CFBP8129_p211</name>
</geneLocation>
<sequence length="163" mass="18239">MAENIEREKQLEAVARAVCLACEEVPDHAGDAQGNARRWQDYLPCADAAIAALTSQWQGKQEIDVVPSAAAVVQVAVAADSIAGMRTTQRKPGVAGEDVREDFEAFARIQDLRVERGGQEREYRHYECSIAWTFWQEAYAVYASPHLTTQELEDRRNEDEGQN</sequence>